<dbReference type="InterPro" id="IPR014922">
    <property type="entry name" value="YdhG-like"/>
</dbReference>
<proteinExistence type="predicted"/>
<dbReference type="RefSeq" id="WP_377432856.1">
    <property type="nucleotide sequence ID" value="NZ_JBHSPR010000082.1"/>
</dbReference>
<evidence type="ECO:0000259" key="1">
    <source>
        <dbReference type="Pfam" id="PF08818"/>
    </source>
</evidence>
<feature type="domain" description="YdhG-like" evidence="1">
    <location>
        <begin position="20"/>
        <end position="113"/>
    </location>
</feature>
<gene>
    <name evidence="2" type="ORF">ACFP2T_43240</name>
</gene>
<dbReference type="SUPFAM" id="SSF159888">
    <property type="entry name" value="YdhG-like"/>
    <property type="match status" value="1"/>
</dbReference>
<dbReference type="EMBL" id="JBHSPR010000082">
    <property type="protein sequence ID" value="MFC6022954.1"/>
    <property type="molecule type" value="Genomic_DNA"/>
</dbReference>
<sequence length="117" mass="12751">MNDEVERLLAAREPRIADLGRQLCALVLHVYPDAVVTVDNGYIGFGSSRGYKGLVFVVGPHSKHVTLGLSGGVGLPDPAGLMEGTGKVHRHIKIRQPCDLEQPELRELMTAALNRQR</sequence>
<dbReference type="Pfam" id="PF08818">
    <property type="entry name" value="DUF1801"/>
    <property type="match status" value="1"/>
</dbReference>
<reference evidence="3" key="1">
    <citation type="journal article" date="2019" name="Int. J. Syst. Evol. Microbiol.">
        <title>The Global Catalogue of Microorganisms (GCM) 10K type strain sequencing project: providing services to taxonomists for standard genome sequencing and annotation.</title>
        <authorList>
            <consortium name="The Broad Institute Genomics Platform"/>
            <consortium name="The Broad Institute Genome Sequencing Center for Infectious Disease"/>
            <person name="Wu L."/>
            <person name="Ma J."/>
        </authorList>
    </citation>
    <scope>NUCLEOTIDE SEQUENCE [LARGE SCALE GENOMIC DNA]</scope>
    <source>
        <strain evidence="3">ZS-35-S2</strain>
    </source>
</reference>
<name>A0ABW1KQ33_9ACTN</name>
<accession>A0ABW1KQ33</accession>
<dbReference type="Proteomes" id="UP001596203">
    <property type="component" value="Unassembled WGS sequence"/>
</dbReference>
<evidence type="ECO:0000313" key="2">
    <source>
        <dbReference type="EMBL" id="MFC6022954.1"/>
    </source>
</evidence>
<evidence type="ECO:0000313" key="3">
    <source>
        <dbReference type="Proteomes" id="UP001596203"/>
    </source>
</evidence>
<organism evidence="2 3">
    <name type="scientific">Plantactinospora solaniradicis</name>
    <dbReference type="NCBI Taxonomy" id="1723736"/>
    <lineage>
        <taxon>Bacteria</taxon>
        <taxon>Bacillati</taxon>
        <taxon>Actinomycetota</taxon>
        <taxon>Actinomycetes</taxon>
        <taxon>Micromonosporales</taxon>
        <taxon>Micromonosporaceae</taxon>
        <taxon>Plantactinospora</taxon>
    </lineage>
</organism>
<keyword evidence="3" id="KW-1185">Reference proteome</keyword>
<protein>
    <submittedName>
        <fullName evidence="2">DUF1801 domain-containing protein</fullName>
    </submittedName>
</protein>
<comment type="caution">
    <text evidence="2">The sequence shown here is derived from an EMBL/GenBank/DDBJ whole genome shotgun (WGS) entry which is preliminary data.</text>
</comment>